<evidence type="ECO:0000313" key="2">
    <source>
        <dbReference type="Proteomes" id="UP001623349"/>
    </source>
</evidence>
<protein>
    <submittedName>
        <fullName evidence="1">Uncharacterized protein</fullName>
    </submittedName>
</protein>
<dbReference type="Proteomes" id="UP001623349">
    <property type="component" value="Unassembled WGS sequence"/>
</dbReference>
<evidence type="ECO:0000313" key="1">
    <source>
        <dbReference type="EMBL" id="GAB1303434.1"/>
    </source>
</evidence>
<gene>
    <name evidence="1" type="ORF">APTSU1_001868500</name>
</gene>
<dbReference type="PANTHER" id="PTHR14947">
    <property type="entry name" value="ZINC FINGER PROTEIN"/>
    <property type="match status" value="1"/>
</dbReference>
<sequence>MIKPFYFKVISKDIKEHILERNLMNVINVVKPFQITVISKDIKEHILERILINMINVVKYIHKGEVSKFSELERILMNTIMN</sequence>
<name>A0ABQ0FW07_APOSI</name>
<proteinExistence type="predicted"/>
<reference evidence="1 2" key="1">
    <citation type="submission" date="2024-08" db="EMBL/GenBank/DDBJ databases">
        <title>The draft genome of Apodemus speciosus.</title>
        <authorList>
            <person name="Nabeshima K."/>
            <person name="Suzuki S."/>
            <person name="Onuma M."/>
        </authorList>
    </citation>
    <scope>NUCLEOTIDE SEQUENCE [LARGE SCALE GENOMIC DNA]</scope>
    <source>
        <strain evidence="1">IB14-021</strain>
    </source>
</reference>
<dbReference type="PANTHER" id="PTHR14947:SF26">
    <property type="entry name" value="RIKEN CDNA D130040H23 GENE"/>
    <property type="match status" value="1"/>
</dbReference>
<dbReference type="EMBL" id="BAAFST010000501">
    <property type="protein sequence ID" value="GAB1303434.1"/>
    <property type="molecule type" value="Genomic_DNA"/>
</dbReference>
<dbReference type="InterPro" id="IPR039938">
    <property type="entry name" value="Sp4-like"/>
</dbReference>
<comment type="caution">
    <text evidence="1">The sequence shown here is derived from an EMBL/GenBank/DDBJ whole genome shotgun (WGS) entry which is preliminary data.</text>
</comment>
<organism evidence="1 2">
    <name type="scientific">Apodemus speciosus</name>
    <name type="common">Large Japanese field mouse</name>
    <dbReference type="NCBI Taxonomy" id="105296"/>
    <lineage>
        <taxon>Eukaryota</taxon>
        <taxon>Metazoa</taxon>
        <taxon>Chordata</taxon>
        <taxon>Craniata</taxon>
        <taxon>Vertebrata</taxon>
        <taxon>Euteleostomi</taxon>
        <taxon>Mammalia</taxon>
        <taxon>Eutheria</taxon>
        <taxon>Euarchontoglires</taxon>
        <taxon>Glires</taxon>
        <taxon>Rodentia</taxon>
        <taxon>Myomorpha</taxon>
        <taxon>Muroidea</taxon>
        <taxon>Muridae</taxon>
        <taxon>Murinae</taxon>
        <taxon>Apodemus</taxon>
    </lineage>
</organism>
<accession>A0ABQ0FW07</accession>
<keyword evidence="2" id="KW-1185">Reference proteome</keyword>